<dbReference type="GO" id="GO:0008270">
    <property type="term" value="F:zinc ion binding"/>
    <property type="evidence" value="ECO:0007669"/>
    <property type="project" value="UniProtKB-KW"/>
</dbReference>
<dbReference type="PANTHER" id="PTHR47530">
    <property type="entry name" value="E3 UBIQUITIN LIGASE BIG BROTHER-RELATED"/>
    <property type="match status" value="1"/>
</dbReference>
<dbReference type="EMBL" id="JAGYWB010000001">
    <property type="protein sequence ID" value="KAI0530627.1"/>
    <property type="molecule type" value="Genomic_DNA"/>
</dbReference>
<dbReference type="OrthoDB" id="8062037at2759"/>
<dbReference type="PANTHER" id="PTHR47530:SF4">
    <property type="entry name" value="E3 UBIQUITIN LIGASE BIG BROTHER-RELATED"/>
    <property type="match status" value="1"/>
</dbReference>
<gene>
    <name evidence="4" type="ORF">KFK09_000173</name>
</gene>
<comment type="caution">
    <text evidence="4">The sequence shown here is derived from an EMBL/GenBank/DDBJ whole genome shotgun (WGS) entry which is preliminary data.</text>
</comment>
<dbReference type="InterPro" id="IPR001841">
    <property type="entry name" value="Znf_RING"/>
</dbReference>
<feature type="domain" description="RING-type" evidence="3">
    <location>
        <begin position="236"/>
        <end position="277"/>
    </location>
</feature>
<reference evidence="4" key="1">
    <citation type="journal article" date="2022" name="Front. Genet.">
        <title>Chromosome-Scale Assembly of the Dendrobium nobile Genome Provides Insights Into the Molecular Mechanism of the Biosynthesis of the Medicinal Active Ingredient of Dendrobium.</title>
        <authorList>
            <person name="Xu Q."/>
            <person name="Niu S.-C."/>
            <person name="Li K.-L."/>
            <person name="Zheng P.-J."/>
            <person name="Zhang X.-J."/>
            <person name="Jia Y."/>
            <person name="Liu Y."/>
            <person name="Niu Y.-X."/>
            <person name="Yu L.-H."/>
            <person name="Chen D.-F."/>
            <person name="Zhang G.-Q."/>
        </authorList>
    </citation>
    <scope>NUCLEOTIDE SEQUENCE</scope>
    <source>
        <tissue evidence="4">Leaf</tissue>
    </source>
</reference>
<dbReference type="SUPFAM" id="SSF57850">
    <property type="entry name" value="RING/U-box"/>
    <property type="match status" value="1"/>
</dbReference>
<dbReference type="Pfam" id="PF13639">
    <property type="entry name" value="zf-RING_2"/>
    <property type="match status" value="1"/>
</dbReference>
<accession>A0A8T3CCE1</accession>
<name>A0A8T3CCE1_DENNO</name>
<evidence type="ECO:0000256" key="1">
    <source>
        <dbReference type="PROSITE-ProRule" id="PRU00175"/>
    </source>
</evidence>
<protein>
    <recommendedName>
        <fullName evidence="3">RING-type domain-containing protein</fullName>
    </recommendedName>
</protein>
<feature type="compositionally biased region" description="Acidic residues" evidence="2">
    <location>
        <begin position="93"/>
        <end position="102"/>
    </location>
</feature>
<dbReference type="PROSITE" id="PS50089">
    <property type="entry name" value="ZF_RING_2"/>
    <property type="match status" value="1"/>
</dbReference>
<sequence length="292" mass="32019">MENIKENSGAGDKDFSEKPNPNSSFNSVAVADAGSAPEMVARTPSRTPFTSLSQLDADLALARALQEQERAFMMLRMDGIDGSDYVSSYGGSYEEEEDELDGDHELVNGDESSVEGSDYDEDGFNANESSINSADFENDEVYARAVQDDEERDVAVRLMAPAGLNDWGVVEHEDHVNHHQDAWQEFDPDELSYEELVALGEVVGTESRGLSVDTIASLPSFSYKAEDGEESNSDQCVICRLDYADGDALVVLSCKHKYHTECINQWLQINKVCPVCSAEVSIPGSSHHDQTV</sequence>
<keyword evidence="1" id="KW-0479">Metal-binding</keyword>
<dbReference type="SMR" id="A0A8T3CCE1"/>
<keyword evidence="1" id="KW-0862">Zinc</keyword>
<dbReference type="Proteomes" id="UP000829196">
    <property type="component" value="Unassembled WGS sequence"/>
</dbReference>
<evidence type="ECO:0000313" key="5">
    <source>
        <dbReference type="Proteomes" id="UP000829196"/>
    </source>
</evidence>
<organism evidence="4 5">
    <name type="scientific">Dendrobium nobile</name>
    <name type="common">Orchid</name>
    <dbReference type="NCBI Taxonomy" id="94219"/>
    <lineage>
        <taxon>Eukaryota</taxon>
        <taxon>Viridiplantae</taxon>
        <taxon>Streptophyta</taxon>
        <taxon>Embryophyta</taxon>
        <taxon>Tracheophyta</taxon>
        <taxon>Spermatophyta</taxon>
        <taxon>Magnoliopsida</taxon>
        <taxon>Liliopsida</taxon>
        <taxon>Asparagales</taxon>
        <taxon>Orchidaceae</taxon>
        <taxon>Epidendroideae</taxon>
        <taxon>Malaxideae</taxon>
        <taxon>Dendrobiinae</taxon>
        <taxon>Dendrobium</taxon>
    </lineage>
</organism>
<dbReference type="InterPro" id="IPR013083">
    <property type="entry name" value="Znf_RING/FYVE/PHD"/>
</dbReference>
<dbReference type="Gene3D" id="3.30.40.10">
    <property type="entry name" value="Zinc/RING finger domain, C3HC4 (zinc finger)"/>
    <property type="match status" value="1"/>
</dbReference>
<feature type="region of interest" description="Disordered" evidence="2">
    <location>
        <begin position="90"/>
        <end position="117"/>
    </location>
</feature>
<keyword evidence="1" id="KW-0863">Zinc-finger</keyword>
<dbReference type="InterPro" id="IPR043312">
    <property type="entry name" value="AtBBR-like"/>
</dbReference>
<keyword evidence="5" id="KW-1185">Reference proteome</keyword>
<feature type="region of interest" description="Disordered" evidence="2">
    <location>
        <begin position="1"/>
        <end position="30"/>
    </location>
</feature>
<dbReference type="SMART" id="SM00184">
    <property type="entry name" value="RING"/>
    <property type="match status" value="1"/>
</dbReference>
<dbReference type="AlphaFoldDB" id="A0A8T3CCE1"/>
<evidence type="ECO:0000259" key="3">
    <source>
        <dbReference type="PROSITE" id="PS50089"/>
    </source>
</evidence>
<evidence type="ECO:0000313" key="4">
    <source>
        <dbReference type="EMBL" id="KAI0530627.1"/>
    </source>
</evidence>
<evidence type="ECO:0000256" key="2">
    <source>
        <dbReference type="SAM" id="MobiDB-lite"/>
    </source>
</evidence>
<proteinExistence type="predicted"/>
<dbReference type="FunFam" id="3.30.40.10:FF:000417">
    <property type="entry name" value="E3 ubiquitin ligase BIG BROTHER-related"/>
    <property type="match status" value="1"/>
</dbReference>